<dbReference type="OrthoDB" id="9992940at2"/>
<evidence type="ECO:0000313" key="3">
    <source>
        <dbReference type="Proteomes" id="UP000184292"/>
    </source>
</evidence>
<evidence type="ECO:0000256" key="1">
    <source>
        <dbReference type="SAM" id="SignalP"/>
    </source>
</evidence>
<protein>
    <submittedName>
        <fullName evidence="2">Uncharacterized protein</fullName>
    </submittedName>
</protein>
<proteinExistence type="predicted"/>
<accession>A0A1M6HEE4</accession>
<keyword evidence="1" id="KW-0732">Signal</keyword>
<dbReference type="Proteomes" id="UP000184292">
    <property type="component" value="Unassembled WGS sequence"/>
</dbReference>
<evidence type="ECO:0000313" key="2">
    <source>
        <dbReference type="EMBL" id="SHJ20516.1"/>
    </source>
</evidence>
<feature type="signal peptide" evidence="1">
    <location>
        <begin position="1"/>
        <end position="17"/>
    </location>
</feature>
<keyword evidence="3" id="KW-1185">Reference proteome</keyword>
<feature type="chain" id="PRO_5013110524" evidence="1">
    <location>
        <begin position="18"/>
        <end position="104"/>
    </location>
</feature>
<dbReference type="STRING" id="1447782.SAMN05444417_3187"/>
<gene>
    <name evidence="2" type="ORF">SAMN05444417_3187</name>
</gene>
<reference evidence="2 3" key="1">
    <citation type="submission" date="2016-11" db="EMBL/GenBank/DDBJ databases">
        <authorList>
            <person name="Jaros S."/>
            <person name="Januszkiewicz K."/>
            <person name="Wedrychowicz H."/>
        </authorList>
    </citation>
    <scope>NUCLEOTIDE SEQUENCE [LARGE SCALE GENOMIC DNA]</scope>
    <source>
        <strain evidence="2 3">DSM 100565</strain>
    </source>
</reference>
<organism evidence="2 3">
    <name type="scientific">Wenxinia saemankumensis</name>
    <dbReference type="NCBI Taxonomy" id="1447782"/>
    <lineage>
        <taxon>Bacteria</taxon>
        <taxon>Pseudomonadati</taxon>
        <taxon>Pseudomonadota</taxon>
        <taxon>Alphaproteobacteria</taxon>
        <taxon>Rhodobacterales</taxon>
        <taxon>Roseobacteraceae</taxon>
        <taxon>Wenxinia</taxon>
    </lineage>
</organism>
<dbReference type="AlphaFoldDB" id="A0A1M6HEE4"/>
<dbReference type="RefSeq" id="WP_073333389.1">
    <property type="nucleotide sequence ID" value="NZ_FQYO01000006.1"/>
</dbReference>
<name>A0A1M6HEE4_9RHOB</name>
<dbReference type="EMBL" id="FQYO01000006">
    <property type="protein sequence ID" value="SHJ20516.1"/>
    <property type="molecule type" value="Genomic_DNA"/>
</dbReference>
<sequence length="104" mass="10486">MSLRAAALVLAALPLAACLEAPREAEGGPAAPRDRPDVRLLETPVGPRVFAVGPTVGEAAIRTLSFCGIVPDTTPIDILSETGEAVEGSLGVWSFAPPPGCGPG</sequence>